<dbReference type="EMBL" id="BAAADO010000003">
    <property type="protein sequence ID" value="GAA0490584.1"/>
    <property type="molecule type" value="Genomic_DNA"/>
</dbReference>
<evidence type="ECO:0000259" key="1">
    <source>
        <dbReference type="Pfam" id="PF00882"/>
    </source>
</evidence>
<dbReference type="InterPro" id="IPR029002">
    <property type="entry name" value="PLPC/GPLD1"/>
</dbReference>
<gene>
    <name evidence="2" type="ORF">GCM10008986_15750</name>
</gene>
<proteinExistence type="predicted"/>
<protein>
    <submittedName>
        <fullName evidence="2">Zinc dependent phospholipase C family protein</fullName>
    </submittedName>
</protein>
<accession>A0ABP3L1N8</accession>
<name>A0ABP3L1N8_9BACI</name>
<reference evidence="3" key="1">
    <citation type="journal article" date="2019" name="Int. J. Syst. Evol. Microbiol.">
        <title>The Global Catalogue of Microorganisms (GCM) 10K type strain sequencing project: providing services to taxonomists for standard genome sequencing and annotation.</title>
        <authorList>
            <consortium name="The Broad Institute Genomics Platform"/>
            <consortium name="The Broad Institute Genome Sequencing Center for Infectious Disease"/>
            <person name="Wu L."/>
            <person name="Ma J."/>
        </authorList>
    </citation>
    <scope>NUCLEOTIDE SEQUENCE [LARGE SCALE GENOMIC DNA]</scope>
    <source>
        <strain evidence="3">JCM 12389</strain>
    </source>
</reference>
<dbReference type="Proteomes" id="UP001500880">
    <property type="component" value="Unassembled WGS sequence"/>
</dbReference>
<sequence length="305" mass="35926">MPNIWTHIMFCEDIMVSLNDPVHLQDVQGYMNLGAQGPDPFFYHNFWPWKHNGEINDMGKLLHTEKCGPFLMDILQSGISKSNSTKAYILGFVSHHILDRNTHPYIHYRAGYEKNKHQELEVIIDTLMMRKYRNLDTWKVPVYKEIDVGPTLDKEVSRLLQNTIMHHFSEHTDKLPDDFIQLAYRDMKRALKVLFDPYSWKNRILGSMISPFSHQPIKKDRDYLNEDHSTWYHPATNEPSTESFIDLYNKGKKEGLETLFAIIKYWEHPTSQNKQTVAELIDNISYDTGKPVNQQLENRYSRPIL</sequence>
<organism evidence="2 3">
    <name type="scientific">Salinibacillus aidingensis</name>
    <dbReference type="NCBI Taxonomy" id="237684"/>
    <lineage>
        <taxon>Bacteria</taxon>
        <taxon>Bacillati</taxon>
        <taxon>Bacillota</taxon>
        <taxon>Bacilli</taxon>
        <taxon>Bacillales</taxon>
        <taxon>Bacillaceae</taxon>
        <taxon>Salinibacillus</taxon>
    </lineage>
</organism>
<comment type="caution">
    <text evidence="2">The sequence shown here is derived from an EMBL/GenBank/DDBJ whole genome shotgun (WGS) entry which is preliminary data.</text>
</comment>
<evidence type="ECO:0000313" key="3">
    <source>
        <dbReference type="Proteomes" id="UP001500880"/>
    </source>
</evidence>
<evidence type="ECO:0000313" key="2">
    <source>
        <dbReference type="EMBL" id="GAA0490584.1"/>
    </source>
</evidence>
<dbReference type="Pfam" id="PF00882">
    <property type="entry name" value="Zn_dep_PLPC"/>
    <property type="match status" value="1"/>
</dbReference>
<keyword evidence="3" id="KW-1185">Reference proteome</keyword>
<feature type="domain" description="Phospholipase C/D" evidence="1">
    <location>
        <begin position="6"/>
        <end position="137"/>
    </location>
</feature>
<dbReference type="RefSeq" id="WP_343839550.1">
    <property type="nucleotide sequence ID" value="NZ_BAAADO010000003.1"/>
</dbReference>